<feature type="compositionally biased region" description="Polar residues" evidence="1">
    <location>
        <begin position="9"/>
        <end position="24"/>
    </location>
</feature>
<dbReference type="Proteomes" id="UP000015530">
    <property type="component" value="Unassembled WGS sequence"/>
</dbReference>
<evidence type="ECO:0000313" key="2">
    <source>
        <dbReference type="EMBL" id="EQB48456.1"/>
    </source>
</evidence>
<gene>
    <name evidence="2" type="ORF">CGLO_12312</name>
</gene>
<protein>
    <submittedName>
        <fullName evidence="2">Uncharacterized protein</fullName>
    </submittedName>
</protein>
<dbReference type="AlphaFoldDB" id="T0L9X8"/>
<dbReference type="HOGENOM" id="CLU_3335523_0_0_1"/>
<evidence type="ECO:0000313" key="3">
    <source>
        <dbReference type="Proteomes" id="UP000015530"/>
    </source>
</evidence>
<evidence type="ECO:0000256" key="1">
    <source>
        <dbReference type="SAM" id="MobiDB-lite"/>
    </source>
</evidence>
<proteinExistence type="predicted"/>
<sequence>MTEAEESFSTDPIPQSTVLGPRSNTAYTKPARYISLWW</sequence>
<dbReference type="EMBL" id="AMYD01002615">
    <property type="protein sequence ID" value="EQB48456.1"/>
    <property type="molecule type" value="Genomic_DNA"/>
</dbReference>
<reference evidence="3" key="1">
    <citation type="journal article" date="2013" name="Mol. Plant Microbe Interact.">
        <title>Global aspects of pacC regulation of pathogenicity genes in Colletotrichum gloeosporioides as revealed by transcriptome analysis.</title>
        <authorList>
            <person name="Alkan N."/>
            <person name="Meng X."/>
            <person name="Friedlander G."/>
            <person name="Reuveni E."/>
            <person name="Sukno S."/>
            <person name="Sherman A."/>
            <person name="Thon M."/>
            <person name="Fluhr R."/>
            <person name="Prusky D."/>
        </authorList>
    </citation>
    <scope>NUCLEOTIDE SEQUENCE [LARGE SCALE GENOMIC DNA]</scope>
    <source>
        <strain evidence="3">Cg-14</strain>
    </source>
</reference>
<organism evidence="2 3">
    <name type="scientific">Colletotrichum gloeosporioides (strain Cg-14)</name>
    <name type="common">Anthracnose fungus</name>
    <name type="synonym">Glomerella cingulata</name>
    <dbReference type="NCBI Taxonomy" id="1237896"/>
    <lineage>
        <taxon>Eukaryota</taxon>
        <taxon>Fungi</taxon>
        <taxon>Dikarya</taxon>
        <taxon>Ascomycota</taxon>
        <taxon>Pezizomycotina</taxon>
        <taxon>Sordariomycetes</taxon>
        <taxon>Hypocreomycetidae</taxon>
        <taxon>Glomerellales</taxon>
        <taxon>Glomerellaceae</taxon>
        <taxon>Colletotrichum</taxon>
        <taxon>Colletotrichum gloeosporioides species complex</taxon>
    </lineage>
</organism>
<name>T0L9X8_COLGC</name>
<comment type="caution">
    <text evidence="2">The sequence shown here is derived from an EMBL/GenBank/DDBJ whole genome shotgun (WGS) entry which is preliminary data.</text>
</comment>
<accession>T0L9X8</accession>
<feature type="region of interest" description="Disordered" evidence="1">
    <location>
        <begin position="1"/>
        <end position="24"/>
    </location>
</feature>